<reference evidence="1 2" key="1">
    <citation type="submission" date="2016-06" db="EMBL/GenBank/DDBJ databases">
        <title>Revisiting the taxonomy of the Elizabethkingia Genus based on Whole-Genome Sequencing, Optical Mapping, and MALDI-TOF.</title>
        <authorList>
            <person name="Nicholson A.C."/>
        </authorList>
    </citation>
    <scope>NUCLEOTIDE SEQUENCE [LARGE SCALE GENOMIC DNA]</scope>
    <source>
        <strain evidence="1 2">G4070</strain>
    </source>
</reference>
<accession>A0A1T3MGZ8</accession>
<protein>
    <submittedName>
        <fullName evidence="1">Uncharacterized protein</fullName>
    </submittedName>
</protein>
<keyword evidence="2" id="KW-1185">Reference proteome</keyword>
<dbReference type="EMBL" id="MAHX01000016">
    <property type="protein sequence ID" value="OPC63895.1"/>
    <property type="molecule type" value="Genomic_DNA"/>
</dbReference>
<evidence type="ECO:0000313" key="1">
    <source>
        <dbReference type="EMBL" id="OPC63895.1"/>
    </source>
</evidence>
<evidence type="ECO:0000313" key="2">
    <source>
        <dbReference type="Proteomes" id="UP000190813"/>
    </source>
</evidence>
<dbReference type="RefSeq" id="WP_078772465.1">
    <property type="nucleotide sequence ID" value="NZ_CBCSBR010000079.1"/>
</dbReference>
<dbReference type="AlphaFoldDB" id="A0A1T3MGZ8"/>
<proteinExistence type="predicted"/>
<gene>
    <name evidence="1" type="ORF">BAZ10_07420</name>
</gene>
<name>A0A1T3MGZ8_9FLAO</name>
<comment type="caution">
    <text evidence="1">The sequence shown here is derived from an EMBL/GenBank/DDBJ whole genome shotgun (WGS) entry which is preliminary data.</text>
</comment>
<dbReference type="Proteomes" id="UP000190813">
    <property type="component" value="Unassembled WGS sequence"/>
</dbReference>
<organism evidence="1 2">
    <name type="scientific">Elizabethkingia occulta</name>
    <dbReference type="NCBI Taxonomy" id="1867263"/>
    <lineage>
        <taxon>Bacteria</taxon>
        <taxon>Pseudomonadati</taxon>
        <taxon>Bacteroidota</taxon>
        <taxon>Flavobacteriia</taxon>
        <taxon>Flavobacteriales</taxon>
        <taxon>Weeksellaceae</taxon>
        <taxon>Elizabethkingia</taxon>
    </lineage>
</organism>
<sequence>MSKKIEHEQTQIEIDLSKLNEQELIEFLQVNMGFENNPETPEKYEACFRLYLYVRTGSREVADGFRAGELLEYFNNKVSISDTYNTILEEVKKLKK</sequence>